<name>A0A4V2RQ78_9BACT</name>
<feature type="chain" id="PRO_5020304055" evidence="1">
    <location>
        <begin position="19"/>
        <end position="707"/>
    </location>
</feature>
<evidence type="ECO:0000313" key="5">
    <source>
        <dbReference type="Proteomes" id="UP000294830"/>
    </source>
</evidence>
<dbReference type="Proteomes" id="UP000294830">
    <property type="component" value="Unassembled WGS sequence"/>
</dbReference>
<feature type="signal peptide" evidence="1">
    <location>
        <begin position="1"/>
        <end position="18"/>
    </location>
</feature>
<proteinExistence type="predicted"/>
<accession>A0A4V2RQ78</accession>
<reference evidence="4 5" key="1">
    <citation type="submission" date="2019-03" db="EMBL/GenBank/DDBJ databases">
        <title>Genomic Encyclopedia of Archaeal and Bacterial Type Strains, Phase II (KMG-II): from individual species to whole genera.</title>
        <authorList>
            <person name="Goeker M."/>
        </authorList>
    </citation>
    <scope>NUCLEOTIDE SEQUENCE [LARGE SCALE GENOMIC DNA]</scope>
    <source>
        <strain evidence="4 5">RL-C</strain>
    </source>
</reference>
<dbReference type="Gene3D" id="3.40.50.1820">
    <property type="entry name" value="alpha/beta hydrolase"/>
    <property type="match status" value="1"/>
</dbReference>
<dbReference type="InterPro" id="IPR050278">
    <property type="entry name" value="Serine_Prot_S9B/DPPIV"/>
</dbReference>
<comment type="caution">
    <text evidence="4">The sequence shown here is derived from an EMBL/GenBank/DDBJ whole genome shotgun (WGS) entry which is preliminary data.</text>
</comment>
<dbReference type="EMBL" id="SLWB01000003">
    <property type="protein sequence ID" value="TCN70540.1"/>
    <property type="molecule type" value="Genomic_DNA"/>
</dbReference>
<organism evidence="4 5">
    <name type="scientific">Acetobacteroides hydrogenigenes</name>
    <dbReference type="NCBI Taxonomy" id="979970"/>
    <lineage>
        <taxon>Bacteria</taxon>
        <taxon>Pseudomonadati</taxon>
        <taxon>Bacteroidota</taxon>
        <taxon>Bacteroidia</taxon>
        <taxon>Bacteroidales</taxon>
        <taxon>Rikenellaceae</taxon>
        <taxon>Acetobacteroides</taxon>
    </lineage>
</organism>
<dbReference type="PANTHER" id="PTHR11731:SF193">
    <property type="entry name" value="DIPEPTIDYL PEPTIDASE 9"/>
    <property type="match status" value="1"/>
</dbReference>
<evidence type="ECO:0000313" key="4">
    <source>
        <dbReference type="EMBL" id="TCN70540.1"/>
    </source>
</evidence>
<gene>
    <name evidence="4" type="ORF">CLV25_10355</name>
</gene>
<dbReference type="RefSeq" id="WP_131838407.1">
    <property type="nucleotide sequence ID" value="NZ_SLWB01000003.1"/>
</dbReference>
<evidence type="ECO:0000256" key="1">
    <source>
        <dbReference type="SAM" id="SignalP"/>
    </source>
</evidence>
<dbReference type="InterPro" id="IPR029058">
    <property type="entry name" value="AB_hydrolase_fold"/>
</dbReference>
<keyword evidence="5" id="KW-1185">Reference proteome</keyword>
<keyword evidence="1" id="KW-0732">Signal</keyword>
<dbReference type="Pfam" id="PF00326">
    <property type="entry name" value="Peptidase_S9"/>
    <property type="match status" value="1"/>
</dbReference>
<protein>
    <submittedName>
        <fullName evidence="4">Dipeptidyl-peptidase-4</fullName>
    </submittedName>
</protein>
<evidence type="ECO:0000259" key="3">
    <source>
        <dbReference type="Pfam" id="PF00930"/>
    </source>
</evidence>
<evidence type="ECO:0000259" key="2">
    <source>
        <dbReference type="Pfam" id="PF00326"/>
    </source>
</evidence>
<dbReference type="Pfam" id="PF00930">
    <property type="entry name" value="DPPIV_N"/>
    <property type="match status" value="1"/>
</dbReference>
<feature type="domain" description="Peptidase S9 prolyl oligopeptidase catalytic" evidence="2">
    <location>
        <begin position="511"/>
        <end position="706"/>
    </location>
</feature>
<dbReference type="GO" id="GO:0008236">
    <property type="term" value="F:serine-type peptidase activity"/>
    <property type="evidence" value="ECO:0007669"/>
    <property type="project" value="InterPro"/>
</dbReference>
<dbReference type="SUPFAM" id="SSF53474">
    <property type="entry name" value="alpha/beta-Hydrolases"/>
    <property type="match status" value="1"/>
</dbReference>
<sequence length="707" mass="79739">MKRAILPLLLLLGIGAFAQPKDFSIEQATMGQGREFAPKTLRGLAWHGSCATYVEDGKIKEIDPKTGTVTELAAFDALGKAIDKDFKVSRTEWLDASTLLLLGNNSAASYDLVSKQVKSSVIAPKDAENFTLAPYNAMAAYTIGDNLYFTNGSTPVQVTADGGKGIVNGKSVHRNEFGIKGGIFWSPKSNAIAFYRMDESMVTEYPVVDITKRVAELRPERYPMAGMTSHQVKVGIYNIKTGKTVFLETGAPYDRFFTNISWSPDERYLLVAEINRGQNEMKLNKYDARNGMFVATLFEEKSNSWTEPEHSAQFLTKNPNHFIWQSPRDGWNHLYLYDINGKLIKQLTKGNWEVSDIKAATPDDRYIYYTSTAVSPLERHLYRLDVKSGKTVQLTSEKGTHNVIVNHAAGLFIDQYSSLDVPNVISIKSIDKPAGIRNLITAKNPYEGFRMGQERFVKTKTSDGKFDLYGRIILPADFDSTKKYPVIVYVYGGPHAQLVTDSWLGGARLWEFYMAQKGYIMFTMDNRGTPARGNEFYQAIHRKLGNVDVDDQMQGIAYLKSLPYVDADRIGVHGWSYGGFMTTSLMCKHPETFKVGVAGAPVIDWKYYEVMYGERYMDTPQENPEGYASASLLNNVKGLKGDLLIIHSDYDVTVLWQNTLTFIRECVSNNIPVDYFVYPQHEHNVRGKDRIHLMTKITKYFDDNLKK</sequence>
<dbReference type="SUPFAM" id="SSF82171">
    <property type="entry name" value="DPP6 N-terminal domain-like"/>
    <property type="match status" value="1"/>
</dbReference>
<feature type="domain" description="Dipeptidylpeptidase IV N-terminal" evidence="3">
    <location>
        <begin position="109"/>
        <end position="422"/>
    </location>
</feature>
<dbReference type="OrthoDB" id="9812921at2"/>
<dbReference type="InterPro" id="IPR001375">
    <property type="entry name" value="Peptidase_S9_cat"/>
</dbReference>
<dbReference type="Gene3D" id="2.140.10.30">
    <property type="entry name" value="Dipeptidylpeptidase IV, N-terminal domain"/>
    <property type="match status" value="1"/>
</dbReference>
<dbReference type="AlphaFoldDB" id="A0A4V2RQ78"/>
<dbReference type="PANTHER" id="PTHR11731">
    <property type="entry name" value="PROTEASE FAMILY S9B,C DIPEPTIDYL-PEPTIDASE IV-RELATED"/>
    <property type="match status" value="1"/>
</dbReference>
<dbReference type="InterPro" id="IPR002469">
    <property type="entry name" value="Peptidase_S9B_N"/>
</dbReference>
<dbReference type="GO" id="GO:0006508">
    <property type="term" value="P:proteolysis"/>
    <property type="evidence" value="ECO:0007669"/>
    <property type="project" value="InterPro"/>
</dbReference>
<dbReference type="GO" id="GO:0008239">
    <property type="term" value="F:dipeptidyl-peptidase activity"/>
    <property type="evidence" value="ECO:0007669"/>
    <property type="project" value="TreeGrafter"/>
</dbReference>